<dbReference type="EMBL" id="BFEA01000628">
    <property type="protein sequence ID" value="GBG87719.1"/>
    <property type="molecule type" value="Genomic_DNA"/>
</dbReference>
<organism evidence="2 3">
    <name type="scientific">Chara braunii</name>
    <name type="common">Braun's stonewort</name>
    <dbReference type="NCBI Taxonomy" id="69332"/>
    <lineage>
        <taxon>Eukaryota</taxon>
        <taxon>Viridiplantae</taxon>
        <taxon>Streptophyta</taxon>
        <taxon>Charophyceae</taxon>
        <taxon>Charales</taxon>
        <taxon>Characeae</taxon>
        <taxon>Chara</taxon>
    </lineage>
</organism>
<dbReference type="PANTHER" id="PTHR38847">
    <property type="match status" value="1"/>
</dbReference>
<evidence type="ECO:0000256" key="1">
    <source>
        <dbReference type="SAM" id="MobiDB-lite"/>
    </source>
</evidence>
<sequence length="617" mass="66909">MLVIMAGTEGTGTMEGQTGTEEAEEVEMGIVTEEGMTETDGTRIMEGIARTGVTKVTTGMVMEATEGMEDGKAMVGMSGTITGVIKRVAAGIGKDRPSAITAISMDTSAGSVTPRDRVIIKAIKVIPIKGIMGIKAVSEPRSTSSSSNKAAVAVGLSKELEEGIREMCRYTTKQLELEEKKEAAKKVVEERKKREDEEKAAKEEKSRVGLQKKKAKEEKQADREWKLEMLLAKQKESLKEEFERMFEARLIRMVVSERAVKGKAKVTESESDEEPEEPKERLEKRKRQPQQACQVNPQGETPTKVGRGATVTLRAAGVEEESPRLRVSVHRTRQKDGIGFPLREFSLWEGAPVADDFNTVIALKKAIRRFFGKKLKATIEAMCYEAGVVYRGRPEAVDELTELRAMYFSASAPQVPSIATMAALLLLAFLQSAIHGQAASPEAGTVKITGFTYAGDGCPPGSAEGAVSDDGEAITVMFSEYTASTDAGLDGLRKRCTVTVNLSYPPGFRFHLGTVTLRGYAKLDAGVTGTAQTSYYISGGSGTARAKRVIPGSFEGNFEFTDSFGVAAYSPCNVVRDLNLNSEVRVNPGRPAKSGLMTIDSQDLKLTQEFAIIWESC</sequence>
<dbReference type="OrthoDB" id="152248at2759"/>
<comment type="caution">
    <text evidence="2">The sequence shown here is derived from an EMBL/GenBank/DDBJ whole genome shotgun (WGS) entry which is preliminary data.</text>
</comment>
<gene>
    <name evidence="2" type="ORF">CBR_g45873</name>
</gene>
<accession>A0A388LZS9</accession>
<feature type="compositionally biased region" description="Basic and acidic residues" evidence="1">
    <location>
        <begin position="181"/>
        <end position="207"/>
    </location>
</feature>
<proteinExistence type="predicted"/>
<reference evidence="2 3" key="1">
    <citation type="journal article" date="2018" name="Cell">
        <title>The Chara Genome: Secondary Complexity and Implications for Plant Terrestrialization.</title>
        <authorList>
            <person name="Nishiyama T."/>
            <person name="Sakayama H."/>
            <person name="Vries J.D."/>
            <person name="Buschmann H."/>
            <person name="Saint-Marcoux D."/>
            <person name="Ullrich K.K."/>
            <person name="Haas F.B."/>
            <person name="Vanderstraeten L."/>
            <person name="Becker D."/>
            <person name="Lang D."/>
            <person name="Vosolsobe S."/>
            <person name="Rombauts S."/>
            <person name="Wilhelmsson P.K.I."/>
            <person name="Janitza P."/>
            <person name="Kern R."/>
            <person name="Heyl A."/>
            <person name="Rumpler F."/>
            <person name="Villalobos L.I.A.C."/>
            <person name="Clay J.M."/>
            <person name="Skokan R."/>
            <person name="Toyoda A."/>
            <person name="Suzuki Y."/>
            <person name="Kagoshima H."/>
            <person name="Schijlen E."/>
            <person name="Tajeshwar N."/>
            <person name="Catarino B."/>
            <person name="Hetherington A.J."/>
            <person name="Saltykova A."/>
            <person name="Bonnot C."/>
            <person name="Breuninger H."/>
            <person name="Symeonidi A."/>
            <person name="Radhakrishnan G.V."/>
            <person name="Van Nieuwerburgh F."/>
            <person name="Deforce D."/>
            <person name="Chang C."/>
            <person name="Karol K.G."/>
            <person name="Hedrich R."/>
            <person name="Ulvskov P."/>
            <person name="Glockner G."/>
            <person name="Delwiche C.F."/>
            <person name="Petrasek J."/>
            <person name="Van de Peer Y."/>
            <person name="Friml J."/>
            <person name="Beilby M."/>
            <person name="Dolan L."/>
            <person name="Kohara Y."/>
            <person name="Sugano S."/>
            <person name="Fujiyama A."/>
            <person name="Delaux P.-M."/>
            <person name="Quint M."/>
            <person name="TheiBen G."/>
            <person name="Hagemann M."/>
            <person name="Harholt J."/>
            <person name="Dunand C."/>
            <person name="Zachgo S."/>
            <person name="Langdale J."/>
            <person name="Maumus F."/>
            <person name="Straeten D.V.D."/>
            <person name="Gould S.B."/>
            <person name="Rensing S.A."/>
        </authorList>
    </citation>
    <scope>NUCLEOTIDE SEQUENCE [LARGE SCALE GENOMIC DNA]</scope>
    <source>
        <strain evidence="2 3">S276</strain>
    </source>
</reference>
<evidence type="ECO:0008006" key="4">
    <source>
        <dbReference type="Google" id="ProtNLM"/>
    </source>
</evidence>
<keyword evidence="3" id="KW-1185">Reference proteome</keyword>
<dbReference type="InterPro" id="IPR025649">
    <property type="entry name" value="DUF4360"/>
</dbReference>
<feature type="compositionally biased region" description="Polar residues" evidence="1">
    <location>
        <begin position="292"/>
        <end position="301"/>
    </location>
</feature>
<protein>
    <recommendedName>
        <fullName evidence="4">DUF4360 domain-containing protein</fullName>
    </recommendedName>
</protein>
<dbReference type="Proteomes" id="UP000265515">
    <property type="component" value="Unassembled WGS sequence"/>
</dbReference>
<dbReference type="Pfam" id="PF14273">
    <property type="entry name" value="DUF4360"/>
    <property type="match status" value="1"/>
</dbReference>
<evidence type="ECO:0000313" key="2">
    <source>
        <dbReference type="EMBL" id="GBG87719.1"/>
    </source>
</evidence>
<dbReference type="AlphaFoldDB" id="A0A388LZS9"/>
<feature type="region of interest" description="Disordered" evidence="1">
    <location>
        <begin position="261"/>
        <end position="306"/>
    </location>
</feature>
<dbReference type="Gramene" id="GBG87719">
    <property type="protein sequence ID" value="GBG87719"/>
    <property type="gene ID" value="CBR_g45873"/>
</dbReference>
<evidence type="ECO:0000313" key="3">
    <source>
        <dbReference type="Proteomes" id="UP000265515"/>
    </source>
</evidence>
<name>A0A388LZS9_CHABU</name>
<feature type="region of interest" description="Disordered" evidence="1">
    <location>
        <begin position="181"/>
        <end position="221"/>
    </location>
</feature>
<dbReference type="PANTHER" id="PTHR38847:SF1">
    <property type="entry name" value="PSEUDOURIDINE SYNTHASE RSUA_RLUA-LIKE DOMAIN-CONTAINING PROTEIN"/>
    <property type="match status" value="1"/>
</dbReference>
<dbReference type="STRING" id="69332.A0A388LZS9"/>